<evidence type="ECO:0000256" key="13">
    <source>
        <dbReference type="SAM" id="MobiDB-lite"/>
    </source>
</evidence>
<evidence type="ECO:0000256" key="9">
    <source>
        <dbReference type="ARBA" id="ARBA00023125"/>
    </source>
</evidence>
<dbReference type="FunFam" id="3.30.160.60:FF:000303">
    <property type="entry name" value="Zinc finger protein 41"/>
    <property type="match status" value="1"/>
</dbReference>
<evidence type="ECO:0000256" key="8">
    <source>
        <dbReference type="ARBA" id="ARBA00023015"/>
    </source>
</evidence>
<dbReference type="GO" id="GO:0008270">
    <property type="term" value="F:zinc ion binding"/>
    <property type="evidence" value="ECO:0007669"/>
    <property type="project" value="UniProtKB-KW"/>
</dbReference>
<evidence type="ECO:0000256" key="4">
    <source>
        <dbReference type="ARBA" id="ARBA00022723"/>
    </source>
</evidence>
<dbReference type="Gene3D" id="3.30.160.60">
    <property type="entry name" value="Classic Zinc Finger"/>
    <property type="match status" value="4"/>
</dbReference>
<dbReference type="FunFam" id="3.30.160.60:FF:002274">
    <property type="entry name" value="Zinc finger protein 432"/>
    <property type="match status" value="1"/>
</dbReference>
<dbReference type="PROSITE" id="PS50157">
    <property type="entry name" value="ZINC_FINGER_C2H2_2"/>
    <property type="match status" value="4"/>
</dbReference>
<dbReference type="Pfam" id="PF13894">
    <property type="entry name" value="zf-C2H2_4"/>
    <property type="match status" value="1"/>
</dbReference>
<evidence type="ECO:0000256" key="10">
    <source>
        <dbReference type="ARBA" id="ARBA00023163"/>
    </source>
</evidence>
<feature type="domain" description="C2H2-type" evidence="14">
    <location>
        <begin position="229"/>
        <end position="256"/>
    </location>
</feature>
<dbReference type="GO" id="GO:0000978">
    <property type="term" value="F:RNA polymerase II cis-regulatory region sequence-specific DNA binding"/>
    <property type="evidence" value="ECO:0007669"/>
    <property type="project" value="TreeGrafter"/>
</dbReference>
<dbReference type="PROSITE" id="PS00028">
    <property type="entry name" value="ZINC_FINGER_C2H2_1"/>
    <property type="match status" value="4"/>
</dbReference>
<dbReference type="InterPro" id="IPR036236">
    <property type="entry name" value="Znf_C2H2_sf"/>
</dbReference>
<keyword evidence="7" id="KW-0862">Zinc</keyword>
<dbReference type="PANTHER" id="PTHR23235:SF60">
    <property type="entry name" value="STRIPE, ISOFORM D"/>
    <property type="match status" value="1"/>
</dbReference>
<dbReference type="Pfam" id="PF13465">
    <property type="entry name" value="zf-H2C2_2"/>
    <property type="match status" value="1"/>
</dbReference>
<dbReference type="Proteomes" id="UP000438429">
    <property type="component" value="Unassembled WGS sequence"/>
</dbReference>
<evidence type="ECO:0000256" key="1">
    <source>
        <dbReference type="ARBA" id="ARBA00003767"/>
    </source>
</evidence>
<protein>
    <recommendedName>
        <fullName evidence="14">C2H2-type domain-containing protein</fullName>
    </recommendedName>
</protein>
<feature type="domain" description="C2H2-type" evidence="14">
    <location>
        <begin position="257"/>
        <end position="284"/>
    </location>
</feature>
<dbReference type="EMBL" id="VEVO01000022">
    <property type="protein sequence ID" value="KAF0023897.1"/>
    <property type="molecule type" value="Genomic_DNA"/>
</dbReference>
<feature type="domain" description="C2H2-type" evidence="14">
    <location>
        <begin position="285"/>
        <end position="307"/>
    </location>
</feature>
<gene>
    <name evidence="15" type="ORF">F2P81_024527</name>
</gene>
<evidence type="ECO:0000256" key="12">
    <source>
        <dbReference type="PROSITE-ProRule" id="PRU00042"/>
    </source>
</evidence>
<comment type="similarity">
    <text evidence="3">Belongs to the krueppel C2H2-type zinc-finger protein family.</text>
</comment>
<name>A0A6A4RU96_SCOMX</name>
<keyword evidence="6 12" id="KW-0863">Zinc-finger</keyword>
<feature type="region of interest" description="Disordered" evidence="13">
    <location>
        <begin position="68"/>
        <end position="105"/>
    </location>
</feature>
<dbReference type="GO" id="GO:0000981">
    <property type="term" value="F:DNA-binding transcription factor activity, RNA polymerase II-specific"/>
    <property type="evidence" value="ECO:0007669"/>
    <property type="project" value="TreeGrafter"/>
</dbReference>
<keyword evidence="11" id="KW-0539">Nucleus</keyword>
<dbReference type="Pfam" id="PF00096">
    <property type="entry name" value="zf-C2H2"/>
    <property type="match status" value="1"/>
</dbReference>
<dbReference type="AlphaFoldDB" id="A0A6A4RU96"/>
<dbReference type="PANTHER" id="PTHR23235">
    <property type="entry name" value="KRUEPPEL-LIKE TRANSCRIPTION FACTOR"/>
    <property type="match status" value="1"/>
</dbReference>
<dbReference type="FunFam" id="3.30.160.60:FF:000557">
    <property type="entry name" value="zinc finger and SCAN domain-containing protein 29"/>
    <property type="match status" value="1"/>
</dbReference>
<keyword evidence="5" id="KW-0677">Repeat</keyword>
<evidence type="ECO:0000256" key="7">
    <source>
        <dbReference type="ARBA" id="ARBA00022833"/>
    </source>
</evidence>
<evidence type="ECO:0000256" key="5">
    <source>
        <dbReference type="ARBA" id="ARBA00022737"/>
    </source>
</evidence>
<dbReference type="SUPFAM" id="SSF57667">
    <property type="entry name" value="beta-beta-alpha zinc fingers"/>
    <property type="match status" value="2"/>
</dbReference>
<organism evidence="15 16">
    <name type="scientific">Scophthalmus maximus</name>
    <name type="common">Turbot</name>
    <name type="synonym">Psetta maxima</name>
    <dbReference type="NCBI Taxonomy" id="52904"/>
    <lineage>
        <taxon>Eukaryota</taxon>
        <taxon>Metazoa</taxon>
        <taxon>Chordata</taxon>
        <taxon>Craniata</taxon>
        <taxon>Vertebrata</taxon>
        <taxon>Euteleostomi</taxon>
        <taxon>Actinopterygii</taxon>
        <taxon>Neopterygii</taxon>
        <taxon>Teleostei</taxon>
        <taxon>Neoteleostei</taxon>
        <taxon>Acanthomorphata</taxon>
        <taxon>Carangaria</taxon>
        <taxon>Pleuronectiformes</taxon>
        <taxon>Pleuronectoidei</taxon>
        <taxon>Scophthalmidae</taxon>
        <taxon>Scophthalmus</taxon>
    </lineage>
</organism>
<evidence type="ECO:0000313" key="15">
    <source>
        <dbReference type="EMBL" id="KAF0023897.1"/>
    </source>
</evidence>
<feature type="region of interest" description="Disordered" evidence="13">
    <location>
        <begin position="118"/>
        <end position="137"/>
    </location>
</feature>
<reference evidence="15 16" key="1">
    <citation type="submission" date="2019-06" db="EMBL/GenBank/DDBJ databases">
        <title>Draft genomes of female and male turbot (Scophthalmus maximus).</title>
        <authorList>
            <person name="Xu H."/>
            <person name="Xu X.-W."/>
            <person name="Shao C."/>
            <person name="Chen S."/>
        </authorList>
    </citation>
    <scope>NUCLEOTIDE SEQUENCE [LARGE SCALE GENOMIC DNA]</scope>
    <source>
        <strain evidence="15">Ysfricsl-2016a</strain>
        <tissue evidence="15">Blood</tissue>
    </source>
</reference>
<evidence type="ECO:0000256" key="3">
    <source>
        <dbReference type="ARBA" id="ARBA00006991"/>
    </source>
</evidence>
<dbReference type="GO" id="GO:0005634">
    <property type="term" value="C:nucleus"/>
    <property type="evidence" value="ECO:0007669"/>
    <property type="project" value="UniProtKB-SubCell"/>
</dbReference>
<feature type="domain" description="C2H2-type" evidence="14">
    <location>
        <begin position="201"/>
        <end position="228"/>
    </location>
</feature>
<dbReference type="FunFam" id="3.30.160.60:FF:001370">
    <property type="entry name" value="Zinc finger protein"/>
    <property type="match status" value="1"/>
</dbReference>
<keyword evidence="9" id="KW-0238">DNA-binding</keyword>
<comment type="function">
    <text evidence="1">May be involved in transcriptional regulation.</text>
</comment>
<keyword evidence="4" id="KW-0479">Metal-binding</keyword>
<feature type="compositionally biased region" description="Basic and acidic residues" evidence="13">
    <location>
        <begin position="124"/>
        <end position="137"/>
    </location>
</feature>
<feature type="region of interest" description="Disordered" evidence="13">
    <location>
        <begin position="142"/>
        <end position="169"/>
    </location>
</feature>
<evidence type="ECO:0000256" key="2">
    <source>
        <dbReference type="ARBA" id="ARBA00004123"/>
    </source>
</evidence>
<proteinExistence type="inferred from homology"/>
<comment type="subcellular location">
    <subcellularLocation>
        <location evidence="2">Nucleus</location>
    </subcellularLocation>
</comment>
<evidence type="ECO:0000259" key="14">
    <source>
        <dbReference type="PROSITE" id="PS50157"/>
    </source>
</evidence>
<dbReference type="SMART" id="SM00355">
    <property type="entry name" value="ZnF_C2H2"/>
    <property type="match status" value="4"/>
</dbReference>
<feature type="compositionally biased region" description="Polar residues" evidence="13">
    <location>
        <begin position="158"/>
        <end position="169"/>
    </location>
</feature>
<evidence type="ECO:0000256" key="11">
    <source>
        <dbReference type="ARBA" id="ARBA00023242"/>
    </source>
</evidence>
<accession>A0A6A4RU96</accession>
<sequence length="311" mass="35504">MSSVQHLREFISQRLTAAAEEILGVFVQTIVELEEEVARQSKLLDIVWTPEVKLRRIELPQHRVCEEEEVLTDQERNSSLDQEEPEPLQIKEEQEETCTSQEGEQLVLKQETDAFMLTPDCEDGDHREPEPDVDHQLLSHNSPAAESQDQEGREHEASGSTRNAESNAQRSLYENRSHSNNVHNSPTSNVVSYSHTEEKSFKCDFCGKVLKELSKLKRHMRTHTGEKPYTCNICGKSFARNCSLIIHIRLHTGDKPYSCPMCGKGFVCSSALNIHMRSHTGEKPYSCNTCGRRFSQSSDVKKHERLHKVVF</sequence>
<evidence type="ECO:0000256" key="6">
    <source>
        <dbReference type="ARBA" id="ARBA00022771"/>
    </source>
</evidence>
<keyword evidence="8" id="KW-0805">Transcription regulation</keyword>
<comment type="caution">
    <text evidence="15">The sequence shown here is derived from an EMBL/GenBank/DDBJ whole genome shotgun (WGS) entry which is preliminary data.</text>
</comment>
<keyword evidence="10" id="KW-0804">Transcription</keyword>
<dbReference type="InterPro" id="IPR013087">
    <property type="entry name" value="Znf_C2H2_type"/>
</dbReference>
<evidence type="ECO:0000313" key="16">
    <source>
        <dbReference type="Proteomes" id="UP000438429"/>
    </source>
</evidence>